<accession>A0AAP6JD09</accession>
<keyword evidence="9" id="KW-0811">Translocation</keyword>
<keyword evidence="7" id="KW-0653">Protein transport</keyword>
<dbReference type="PANTHER" id="PTHR33909">
    <property type="entry name" value="SEC TRANSLOCON ACCESSORY COMPLEX SUBUNIT YAJC"/>
    <property type="match status" value="1"/>
</dbReference>
<evidence type="ECO:0000256" key="1">
    <source>
        <dbReference type="ARBA" id="ARBA00004162"/>
    </source>
</evidence>
<keyword evidence="8 11" id="KW-1133">Transmembrane helix</keyword>
<sequence length="109" mass="12118">MDFFIASAYAQEAGAAEGNPWVSLMFMGLIIVLFYFLLIRPQTKRQKEHRQMVDGLKEGDEVVTQGGILGKIEKVDDQFVTLNVGGGQKLYIQRHAVGSLVPNGTFEDK</sequence>
<evidence type="ECO:0000256" key="3">
    <source>
        <dbReference type="ARBA" id="ARBA00014962"/>
    </source>
</evidence>
<dbReference type="NCBIfam" id="TIGR00739">
    <property type="entry name" value="yajC"/>
    <property type="match status" value="1"/>
</dbReference>
<evidence type="ECO:0000256" key="8">
    <source>
        <dbReference type="ARBA" id="ARBA00022989"/>
    </source>
</evidence>
<evidence type="ECO:0000313" key="13">
    <source>
        <dbReference type="Proteomes" id="UP001302316"/>
    </source>
</evidence>
<evidence type="ECO:0000256" key="4">
    <source>
        <dbReference type="ARBA" id="ARBA00022448"/>
    </source>
</evidence>
<keyword evidence="10 11" id="KW-0472">Membrane</keyword>
<evidence type="ECO:0000256" key="5">
    <source>
        <dbReference type="ARBA" id="ARBA00022475"/>
    </source>
</evidence>
<protein>
    <recommendedName>
        <fullName evidence="3">Sec translocon accessory complex subunit YajC</fullName>
    </recommendedName>
</protein>
<evidence type="ECO:0000256" key="7">
    <source>
        <dbReference type="ARBA" id="ARBA00022927"/>
    </source>
</evidence>
<dbReference type="RefSeq" id="WP_346050191.1">
    <property type="nucleotide sequence ID" value="NZ_JAYGII010000003.1"/>
</dbReference>
<evidence type="ECO:0000256" key="10">
    <source>
        <dbReference type="ARBA" id="ARBA00023136"/>
    </source>
</evidence>
<evidence type="ECO:0000313" key="12">
    <source>
        <dbReference type="EMBL" id="MEA5444706.1"/>
    </source>
</evidence>
<evidence type="ECO:0000256" key="6">
    <source>
        <dbReference type="ARBA" id="ARBA00022692"/>
    </source>
</evidence>
<reference evidence="12 13" key="1">
    <citation type="submission" date="2023-12" db="EMBL/GenBank/DDBJ databases">
        <title>Whole-genome sequencing of halo(alkali)philic microorganisms from hypersaline lakes.</title>
        <authorList>
            <person name="Sorokin D.Y."/>
            <person name="Merkel A.Y."/>
            <person name="Messina E."/>
            <person name="Yakimov M."/>
        </authorList>
    </citation>
    <scope>NUCLEOTIDE SEQUENCE [LARGE SCALE GENOMIC DNA]</scope>
    <source>
        <strain evidence="12 13">AB-CW1</strain>
    </source>
</reference>
<comment type="similarity">
    <text evidence="2">Belongs to the YajC family.</text>
</comment>
<keyword evidence="4" id="KW-0813">Transport</keyword>
<proteinExistence type="inferred from homology"/>
<dbReference type="EMBL" id="JAYGII010000003">
    <property type="protein sequence ID" value="MEA5444706.1"/>
    <property type="molecule type" value="Genomic_DNA"/>
</dbReference>
<comment type="subcellular location">
    <subcellularLocation>
        <location evidence="1">Cell membrane</location>
        <topology evidence="1">Single-pass membrane protein</topology>
    </subcellularLocation>
</comment>
<dbReference type="SMART" id="SM01323">
    <property type="entry name" value="YajC"/>
    <property type="match status" value="1"/>
</dbReference>
<keyword evidence="5" id="KW-1003">Cell membrane</keyword>
<organism evidence="12 13">
    <name type="scientific">Natronospira elongata</name>
    <dbReference type="NCBI Taxonomy" id="3110268"/>
    <lineage>
        <taxon>Bacteria</taxon>
        <taxon>Pseudomonadati</taxon>
        <taxon>Pseudomonadota</taxon>
        <taxon>Gammaproteobacteria</taxon>
        <taxon>Natronospirales</taxon>
        <taxon>Natronospiraceae</taxon>
        <taxon>Natronospira</taxon>
    </lineage>
</organism>
<evidence type="ECO:0000256" key="2">
    <source>
        <dbReference type="ARBA" id="ARBA00006742"/>
    </source>
</evidence>
<keyword evidence="13" id="KW-1185">Reference proteome</keyword>
<dbReference type="PRINTS" id="PR01853">
    <property type="entry name" value="YAJCTRNLCASE"/>
</dbReference>
<dbReference type="GO" id="GO:0015031">
    <property type="term" value="P:protein transport"/>
    <property type="evidence" value="ECO:0007669"/>
    <property type="project" value="UniProtKB-KW"/>
</dbReference>
<gene>
    <name evidence="12" type="primary">yajC</name>
    <name evidence="12" type="ORF">VCB98_02615</name>
</gene>
<dbReference type="Pfam" id="PF02699">
    <property type="entry name" value="YajC"/>
    <property type="match status" value="1"/>
</dbReference>
<dbReference type="GO" id="GO:0005886">
    <property type="term" value="C:plasma membrane"/>
    <property type="evidence" value="ECO:0007669"/>
    <property type="project" value="UniProtKB-SubCell"/>
</dbReference>
<dbReference type="AlphaFoldDB" id="A0AAP6JD09"/>
<dbReference type="Proteomes" id="UP001302316">
    <property type="component" value="Unassembled WGS sequence"/>
</dbReference>
<keyword evidence="6 11" id="KW-0812">Transmembrane</keyword>
<evidence type="ECO:0000256" key="11">
    <source>
        <dbReference type="SAM" id="Phobius"/>
    </source>
</evidence>
<dbReference type="InterPro" id="IPR003849">
    <property type="entry name" value="Preprotein_translocase_YajC"/>
</dbReference>
<dbReference type="PANTHER" id="PTHR33909:SF1">
    <property type="entry name" value="SEC TRANSLOCON ACCESSORY COMPLEX SUBUNIT YAJC"/>
    <property type="match status" value="1"/>
</dbReference>
<evidence type="ECO:0000256" key="9">
    <source>
        <dbReference type="ARBA" id="ARBA00023010"/>
    </source>
</evidence>
<feature type="transmembrane region" description="Helical" evidence="11">
    <location>
        <begin position="20"/>
        <end position="39"/>
    </location>
</feature>
<comment type="caution">
    <text evidence="12">The sequence shown here is derived from an EMBL/GenBank/DDBJ whole genome shotgun (WGS) entry which is preliminary data.</text>
</comment>
<name>A0AAP6JD09_9GAMM</name>